<feature type="transmembrane region" description="Helical" evidence="6">
    <location>
        <begin position="70"/>
        <end position="92"/>
    </location>
</feature>
<dbReference type="PANTHER" id="PTHR21324">
    <property type="entry name" value="FASTING-INDUCIBLE INTEGRAL MEMBRANE PROTEIN TM6P1-RELATED"/>
    <property type="match status" value="1"/>
</dbReference>
<dbReference type="GeneTree" id="ENSGT01030000234578"/>
<evidence type="ECO:0000256" key="3">
    <source>
        <dbReference type="ARBA" id="ARBA00022692"/>
    </source>
</evidence>
<keyword evidence="3 6" id="KW-0812">Transmembrane</keyword>
<feature type="transmembrane region" description="Helical" evidence="6">
    <location>
        <begin position="190"/>
        <end position="208"/>
    </location>
</feature>
<evidence type="ECO:0000313" key="9">
    <source>
        <dbReference type="Proteomes" id="UP000694388"/>
    </source>
</evidence>
<feature type="domain" description="CWH43-like N-terminal" evidence="7">
    <location>
        <begin position="4"/>
        <end position="218"/>
    </location>
</feature>
<evidence type="ECO:0000256" key="6">
    <source>
        <dbReference type="SAM" id="Phobius"/>
    </source>
</evidence>
<dbReference type="AlphaFoldDB" id="A0A8C4R2E0"/>
<dbReference type="PANTHER" id="PTHR21324:SF13">
    <property type="entry name" value="SI:DKEY-228D14.5"/>
    <property type="match status" value="1"/>
</dbReference>
<evidence type="ECO:0000259" key="7">
    <source>
        <dbReference type="Pfam" id="PF10277"/>
    </source>
</evidence>
<dbReference type="Pfam" id="PF10277">
    <property type="entry name" value="Frag1"/>
    <property type="match status" value="1"/>
</dbReference>
<dbReference type="InterPro" id="IPR050911">
    <property type="entry name" value="DRAM/TMEM150_Autophagy_Mod"/>
</dbReference>
<dbReference type="GO" id="GO:0072659">
    <property type="term" value="P:protein localization to plasma membrane"/>
    <property type="evidence" value="ECO:0007669"/>
    <property type="project" value="TreeGrafter"/>
</dbReference>
<comment type="subcellular location">
    <subcellularLocation>
        <location evidence="1">Endomembrane system</location>
        <topology evidence="1">Multi-pass membrane protein</topology>
    </subcellularLocation>
</comment>
<reference evidence="8" key="2">
    <citation type="submission" date="2025-09" db="UniProtKB">
        <authorList>
            <consortium name="Ensembl"/>
        </authorList>
    </citation>
    <scope>IDENTIFICATION</scope>
</reference>
<feature type="transmembrane region" description="Helical" evidence="6">
    <location>
        <begin position="164"/>
        <end position="184"/>
    </location>
</feature>
<name>A0A8C4R2E0_EPTBU</name>
<keyword evidence="4 6" id="KW-1133">Transmembrane helix</keyword>
<keyword evidence="9" id="KW-1185">Reference proteome</keyword>
<dbReference type="GO" id="GO:0012505">
    <property type="term" value="C:endomembrane system"/>
    <property type="evidence" value="ECO:0007669"/>
    <property type="project" value="UniProtKB-SubCell"/>
</dbReference>
<dbReference type="GO" id="GO:0005886">
    <property type="term" value="C:plasma membrane"/>
    <property type="evidence" value="ECO:0007669"/>
    <property type="project" value="TreeGrafter"/>
</dbReference>
<dbReference type="Ensembl" id="ENSEBUT00000023916.1">
    <property type="protein sequence ID" value="ENSEBUP00000023340.1"/>
    <property type="gene ID" value="ENSEBUG00000014381.1"/>
</dbReference>
<organism evidence="8 9">
    <name type="scientific">Eptatretus burgeri</name>
    <name type="common">Inshore hagfish</name>
    <dbReference type="NCBI Taxonomy" id="7764"/>
    <lineage>
        <taxon>Eukaryota</taxon>
        <taxon>Metazoa</taxon>
        <taxon>Chordata</taxon>
        <taxon>Craniata</taxon>
        <taxon>Vertebrata</taxon>
        <taxon>Cyclostomata</taxon>
        <taxon>Myxini</taxon>
        <taxon>Myxiniformes</taxon>
        <taxon>Myxinidae</taxon>
        <taxon>Eptatretinae</taxon>
        <taxon>Eptatretus</taxon>
    </lineage>
</organism>
<evidence type="ECO:0000256" key="2">
    <source>
        <dbReference type="ARBA" id="ARBA00006565"/>
    </source>
</evidence>
<protein>
    <submittedName>
        <fullName evidence="8">Si:dkey-228d14.5</fullName>
    </submittedName>
</protein>
<evidence type="ECO:0000256" key="4">
    <source>
        <dbReference type="ARBA" id="ARBA00022989"/>
    </source>
</evidence>
<proteinExistence type="inferred from homology"/>
<dbReference type="Proteomes" id="UP000694388">
    <property type="component" value="Unplaced"/>
</dbReference>
<accession>A0A8C4R2E0</accession>
<evidence type="ECO:0000313" key="8">
    <source>
        <dbReference type="Ensembl" id="ENSEBUP00000023340.1"/>
    </source>
</evidence>
<sequence length="247" mass="27238">MIASAFPLAFAIISFIGGWTVYGLAIRDGHVCPFTDWARFVENCSTPGCCDKDKIPFVSTVGARPTESSLFSAAASGCAFLMVIISILRYAYGLENRYPDFMNKCSLVADFIAAAGIFTMGHCQVINIMVMHIIGVVVAFVFASFGAFFQAMVPAHRFAAVRPFRILFCCLVIPIEIIYVSLYVQVKPNLLVISALFEWMALGLYTMYYTSFAVELYDVTPRTLARLLPGIDSFRDDMSVLTPTQGS</sequence>
<comment type="similarity">
    <text evidence="2">Belongs to the DRAM/TMEM150 family.</text>
</comment>
<feature type="transmembrane region" description="Helical" evidence="6">
    <location>
        <begin position="104"/>
        <end position="122"/>
    </location>
</feature>
<keyword evidence="5 6" id="KW-0472">Membrane</keyword>
<feature type="transmembrane region" description="Helical" evidence="6">
    <location>
        <begin position="128"/>
        <end position="152"/>
    </location>
</feature>
<dbReference type="InterPro" id="IPR019402">
    <property type="entry name" value="CWH43_N"/>
</dbReference>
<reference evidence="8" key="1">
    <citation type="submission" date="2025-08" db="UniProtKB">
        <authorList>
            <consortium name="Ensembl"/>
        </authorList>
    </citation>
    <scope>IDENTIFICATION</scope>
</reference>
<evidence type="ECO:0000256" key="1">
    <source>
        <dbReference type="ARBA" id="ARBA00004127"/>
    </source>
</evidence>
<evidence type="ECO:0000256" key="5">
    <source>
        <dbReference type="ARBA" id="ARBA00023136"/>
    </source>
</evidence>